<keyword evidence="3" id="KW-1185">Reference proteome</keyword>
<protein>
    <submittedName>
        <fullName evidence="2">Sulfotransferase</fullName>
    </submittedName>
</protein>
<evidence type="ECO:0000313" key="3">
    <source>
        <dbReference type="Proteomes" id="UP001139646"/>
    </source>
</evidence>
<dbReference type="InterPro" id="IPR019734">
    <property type="entry name" value="TPR_rpt"/>
</dbReference>
<gene>
    <name evidence="2" type="ORF">L3081_18070</name>
</gene>
<dbReference type="EMBL" id="JAKKSL010000003">
    <property type="protein sequence ID" value="MCI2284948.1"/>
    <property type="molecule type" value="Genomic_DNA"/>
</dbReference>
<dbReference type="SMART" id="SM00028">
    <property type="entry name" value="TPR"/>
    <property type="match status" value="5"/>
</dbReference>
<organism evidence="2 3">
    <name type="scientific">Colwellia maritima</name>
    <dbReference type="NCBI Taxonomy" id="2912588"/>
    <lineage>
        <taxon>Bacteria</taxon>
        <taxon>Pseudomonadati</taxon>
        <taxon>Pseudomonadota</taxon>
        <taxon>Gammaproteobacteria</taxon>
        <taxon>Alteromonadales</taxon>
        <taxon>Colwelliaceae</taxon>
        <taxon>Colwellia</taxon>
    </lineage>
</organism>
<dbReference type="InterPro" id="IPR027417">
    <property type="entry name" value="P-loop_NTPase"/>
</dbReference>
<evidence type="ECO:0000313" key="2">
    <source>
        <dbReference type="EMBL" id="MCI2284948.1"/>
    </source>
</evidence>
<keyword evidence="1" id="KW-0808">Transferase</keyword>
<comment type="caution">
    <text evidence="2">The sequence shown here is derived from an EMBL/GenBank/DDBJ whole genome shotgun (WGS) entry which is preliminary data.</text>
</comment>
<name>A0ABS9X400_9GAMM</name>
<dbReference type="Pfam" id="PF12895">
    <property type="entry name" value="ANAPC3"/>
    <property type="match status" value="1"/>
</dbReference>
<dbReference type="Proteomes" id="UP001139646">
    <property type="component" value="Unassembled WGS sequence"/>
</dbReference>
<reference evidence="2" key="1">
    <citation type="submission" date="2022-01" db="EMBL/GenBank/DDBJ databases">
        <title>Colwellia maritima, isolated from seawater.</title>
        <authorList>
            <person name="Kristyanto S."/>
            <person name="Jung J."/>
            <person name="Jeon C.O."/>
        </authorList>
    </citation>
    <scope>NUCLEOTIDE SEQUENCE</scope>
    <source>
        <strain evidence="2">MSW7</strain>
    </source>
</reference>
<dbReference type="Gene3D" id="3.40.50.300">
    <property type="entry name" value="P-loop containing nucleotide triphosphate hydrolases"/>
    <property type="match status" value="1"/>
</dbReference>
<dbReference type="InterPro" id="IPR026634">
    <property type="entry name" value="TPST-like"/>
</dbReference>
<dbReference type="Pfam" id="PF13469">
    <property type="entry name" value="Sulfotransfer_3"/>
    <property type="match status" value="1"/>
</dbReference>
<sequence length="494" mass="56827">MMSLIVQANLFFQKNQIKQAEQLYRQLLKQNPNDLDALWGLGKVALALDSYQASYDIFSRCVQLSENIPPLWLSLAQSCQKLQRFEQAEQALLNAYAIKKDYCPSLLALAIFYSQSYQVEKAKNYLDKLFDIDSSNVRVFCLKVRLKIHNELDVHAQTFLSKLIDPKTQFTHQEQVLLHYSFAQLFNQTKDYKQAFHHYSQANSLQVSQVSFSVADMADYFALLINTFSSDFIKKIKQNQLENSRTLSSQAVNKSKLTPIFIVGQPRSGSTLLEQMLISHSEISSAGELPFLAGDIAQGIFQLTKQEFPQGCQQLSVKQCETLGEHYLSNMQALAPSAKFIIDKMPANYQSIGLIRMLFPQAKVIHISRDVKSVSWSIFTNHFDAPEPYFCSLTEIAKYHRYYRQVMLHWHNVLPEFIHHISYESLVAKPKEALTELLDFCSLDFENACLDFANESRHINTLSDIQLRNGLNKKIKTTWKPYEEYLPSCFNELS</sequence>
<dbReference type="InterPro" id="IPR011990">
    <property type="entry name" value="TPR-like_helical_dom_sf"/>
</dbReference>
<dbReference type="PANTHER" id="PTHR12788">
    <property type="entry name" value="PROTEIN-TYROSINE SULFOTRANSFERASE 2"/>
    <property type="match status" value="1"/>
</dbReference>
<dbReference type="Gene3D" id="1.25.40.10">
    <property type="entry name" value="Tetratricopeptide repeat domain"/>
    <property type="match status" value="1"/>
</dbReference>
<dbReference type="RefSeq" id="WP_242287442.1">
    <property type="nucleotide sequence ID" value="NZ_JAKKSL010000003.1"/>
</dbReference>
<accession>A0ABS9X400</accession>
<dbReference type="SUPFAM" id="SSF52540">
    <property type="entry name" value="P-loop containing nucleoside triphosphate hydrolases"/>
    <property type="match status" value="1"/>
</dbReference>
<dbReference type="PANTHER" id="PTHR12788:SF10">
    <property type="entry name" value="PROTEIN-TYROSINE SULFOTRANSFERASE"/>
    <property type="match status" value="1"/>
</dbReference>
<dbReference type="SUPFAM" id="SSF48452">
    <property type="entry name" value="TPR-like"/>
    <property type="match status" value="1"/>
</dbReference>
<proteinExistence type="predicted"/>
<evidence type="ECO:0000256" key="1">
    <source>
        <dbReference type="ARBA" id="ARBA00022679"/>
    </source>
</evidence>